<proteinExistence type="predicted"/>
<name>A0ABR4Q357_9CEST</name>
<evidence type="ECO:0000313" key="2">
    <source>
        <dbReference type="EMBL" id="KAL5104069.1"/>
    </source>
</evidence>
<sequence>MEHKRRLSESGRDQRIDAAAVVWLAVRVTSMRTIGVPAILGLENTDEIGMDLSEGREGRLERLQRLLSYDDDSGDEEEGDNADGEVGAAQ</sequence>
<gene>
    <name evidence="2" type="ORF">TcWFU_002894</name>
</gene>
<accession>A0ABR4Q357</accession>
<feature type="region of interest" description="Disordered" evidence="1">
    <location>
        <begin position="66"/>
        <end position="90"/>
    </location>
</feature>
<evidence type="ECO:0000313" key="3">
    <source>
        <dbReference type="Proteomes" id="UP001651158"/>
    </source>
</evidence>
<dbReference type="EMBL" id="JAKROA010000014">
    <property type="protein sequence ID" value="KAL5104069.1"/>
    <property type="molecule type" value="Genomic_DNA"/>
</dbReference>
<protein>
    <submittedName>
        <fullName evidence="2">Uncharacterized protein</fullName>
    </submittedName>
</protein>
<dbReference type="Proteomes" id="UP001651158">
    <property type="component" value="Unassembled WGS sequence"/>
</dbReference>
<feature type="compositionally biased region" description="Acidic residues" evidence="1">
    <location>
        <begin position="69"/>
        <end position="83"/>
    </location>
</feature>
<keyword evidence="3" id="KW-1185">Reference proteome</keyword>
<comment type="caution">
    <text evidence="2">The sequence shown here is derived from an EMBL/GenBank/DDBJ whole genome shotgun (WGS) entry which is preliminary data.</text>
</comment>
<evidence type="ECO:0000256" key="1">
    <source>
        <dbReference type="SAM" id="MobiDB-lite"/>
    </source>
</evidence>
<reference evidence="2 3" key="1">
    <citation type="journal article" date="2022" name="Front. Cell. Infect. Microbiol.">
        <title>The Genomes of Two Strains of Taenia crassiceps the Animal Model for the Study of Human Cysticercosis.</title>
        <authorList>
            <person name="Bobes R.J."/>
            <person name="Estrada K."/>
            <person name="Rios-Valencia D.G."/>
            <person name="Calderon-Gallegos A."/>
            <person name="de la Torre P."/>
            <person name="Carrero J.C."/>
            <person name="Sanchez-Flores A."/>
            <person name="Laclette J.P."/>
        </authorList>
    </citation>
    <scope>NUCLEOTIDE SEQUENCE [LARGE SCALE GENOMIC DNA]</scope>
    <source>
        <strain evidence="2">WFUcys</strain>
    </source>
</reference>
<organism evidence="2 3">
    <name type="scientific">Taenia crassiceps</name>
    <dbReference type="NCBI Taxonomy" id="6207"/>
    <lineage>
        <taxon>Eukaryota</taxon>
        <taxon>Metazoa</taxon>
        <taxon>Spiralia</taxon>
        <taxon>Lophotrochozoa</taxon>
        <taxon>Platyhelminthes</taxon>
        <taxon>Cestoda</taxon>
        <taxon>Eucestoda</taxon>
        <taxon>Cyclophyllidea</taxon>
        <taxon>Taeniidae</taxon>
        <taxon>Taenia</taxon>
    </lineage>
</organism>